<feature type="domain" description="Rhodopsin" evidence="8">
    <location>
        <begin position="40"/>
        <end position="285"/>
    </location>
</feature>
<evidence type="ECO:0000313" key="9">
    <source>
        <dbReference type="EMBL" id="KAJ4183869.1"/>
    </source>
</evidence>
<dbReference type="Pfam" id="PF20684">
    <property type="entry name" value="Fung_rhodopsin"/>
    <property type="match status" value="1"/>
</dbReference>
<protein>
    <recommendedName>
        <fullName evidence="8">Rhodopsin domain-containing protein</fullName>
    </recommendedName>
</protein>
<dbReference type="EMBL" id="JAOQAV010000028">
    <property type="protein sequence ID" value="KAJ4183869.1"/>
    <property type="molecule type" value="Genomic_DNA"/>
</dbReference>
<evidence type="ECO:0000256" key="6">
    <source>
        <dbReference type="SAM" id="MobiDB-lite"/>
    </source>
</evidence>
<dbReference type="InterPro" id="IPR049326">
    <property type="entry name" value="Rhodopsin_dom_fungi"/>
</dbReference>
<organism evidence="9 10">
    <name type="scientific">Fusarium falciforme</name>
    <dbReference type="NCBI Taxonomy" id="195108"/>
    <lineage>
        <taxon>Eukaryota</taxon>
        <taxon>Fungi</taxon>
        <taxon>Dikarya</taxon>
        <taxon>Ascomycota</taxon>
        <taxon>Pezizomycotina</taxon>
        <taxon>Sordariomycetes</taxon>
        <taxon>Hypocreomycetidae</taxon>
        <taxon>Hypocreales</taxon>
        <taxon>Nectriaceae</taxon>
        <taxon>Fusarium</taxon>
        <taxon>Fusarium solani species complex</taxon>
    </lineage>
</organism>
<evidence type="ECO:0000259" key="8">
    <source>
        <dbReference type="Pfam" id="PF20684"/>
    </source>
</evidence>
<reference evidence="9" key="1">
    <citation type="submission" date="2022-09" db="EMBL/GenBank/DDBJ databases">
        <title>Fusarium specimens isolated from Avocado Roots.</title>
        <authorList>
            <person name="Stajich J."/>
            <person name="Roper C."/>
            <person name="Heimlech-Rivalta G."/>
        </authorList>
    </citation>
    <scope>NUCLEOTIDE SEQUENCE</scope>
    <source>
        <strain evidence="9">A02</strain>
    </source>
</reference>
<comment type="similarity">
    <text evidence="5">Belongs to the SAT4 family.</text>
</comment>
<gene>
    <name evidence="9" type="ORF">NW755_009409</name>
</gene>
<feature type="compositionally biased region" description="Basic and acidic residues" evidence="6">
    <location>
        <begin position="361"/>
        <end position="384"/>
    </location>
</feature>
<feature type="transmembrane region" description="Helical" evidence="7">
    <location>
        <begin position="22"/>
        <end position="44"/>
    </location>
</feature>
<feature type="transmembrane region" description="Helical" evidence="7">
    <location>
        <begin position="221"/>
        <end position="240"/>
    </location>
</feature>
<feature type="region of interest" description="Disordered" evidence="6">
    <location>
        <begin position="349"/>
        <end position="384"/>
    </location>
</feature>
<feature type="transmembrane region" description="Helical" evidence="7">
    <location>
        <begin position="194"/>
        <end position="214"/>
    </location>
</feature>
<dbReference type="PANTHER" id="PTHR33048:SF42">
    <property type="entry name" value="INTEGRAL MEMBRANE PROTEIN"/>
    <property type="match status" value="1"/>
</dbReference>
<name>A0A9W8R3J6_9HYPO</name>
<feature type="transmembrane region" description="Helical" evidence="7">
    <location>
        <begin position="136"/>
        <end position="158"/>
    </location>
</feature>
<evidence type="ECO:0000256" key="1">
    <source>
        <dbReference type="ARBA" id="ARBA00004141"/>
    </source>
</evidence>
<dbReference type="Proteomes" id="UP001152087">
    <property type="component" value="Unassembled WGS sequence"/>
</dbReference>
<evidence type="ECO:0000313" key="10">
    <source>
        <dbReference type="Proteomes" id="UP001152087"/>
    </source>
</evidence>
<evidence type="ECO:0000256" key="7">
    <source>
        <dbReference type="SAM" id="Phobius"/>
    </source>
</evidence>
<dbReference type="AlphaFoldDB" id="A0A9W8R3J6"/>
<dbReference type="PANTHER" id="PTHR33048">
    <property type="entry name" value="PTH11-LIKE INTEGRAL MEMBRANE PROTEIN (AFU_ORTHOLOGUE AFUA_5G11245)"/>
    <property type="match status" value="1"/>
</dbReference>
<evidence type="ECO:0000256" key="4">
    <source>
        <dbReference type="ARBA" id="ARBA00023136"/>
    </source>
</evidence>
<sequence length="384" mass="42193">MVATSAEPATSPEGLADTRGPIIRSVTWLSVTVPIILVSLRAYTRLFLRKVFGLDDWVIVFALILLICYGAIIEAAVQKGLGHHLQWVLTNIPQNAVSIALLGQVSQPFVVMSCAMGKTSFSISLMRLATQRAIHLFLWFVVVSMVILHILISIIVFARCKDPRATWNPAIVSECWHPDTYLGVMYFIGGKEPYSAATDFVLALLPWAMLWNLNMKKKEKFGVAIAMSLGVFAGSIAIIKCTKLKANATSIDPTYDVGELLLWAGAENALIITAACLPCLRPMLRAIFPSTVKSSENSHPLKNISNNIMFIPKHKAGQWSAIVETEAHPDHTSDNQSDRSILKEHRGALESQHRGSLHGHGSSDGHHGVHVKKTLDVDISYDKN</sequence>
<keyword evidence="4 7" id="KW-0472">Membrane</keyword>
<keyword evidence="2 7" id="KW-0812">Transmembrane</keyword>
<keyword evidence="3 7" id="KW-1133">Transmembrane helix</keyword>
<comment type="subcellular location">
    <subcellularLocation>
        <location evidence="1">Membrane</location>
        <topology evidence="1">Multi-pass membrane protein</topology>
    </subcellularLocation>
</comment>
<feature type="transmembrane region" description="Helical" evidence="7">
    <location>
        <begin position="56"/>
        <end position="77"/>
    </location>
</feature>
<accession>A0A9W8R3J6</accession>
<proteinExistence type="inferred from homology"/>
<dbReference type="GO" id="GO:0016020">
    <property type="term" value="C:membrane"/>
    <property type="evidence" value="ECO:0007669"/>
    <property type="project" value="UniProtKB-SubCell"/>
</dbReference>
<evidence type="ECO:0000256" key="3">
    <source>
        <dbReference type="ARBA" id="ARBA00022989"/>
    </source>
</evidence>
<evidence type="ECO:0000256" key="2">
    <source>
        <dbReference type="ARBA" id="ARBA00022692"/>
    </source>
</evidence>
<comment type="caution">
    <text evidence="9">The sequence shown here is derived from an EMBL/GenBank/DDBJ whole genome shotgun (WGS) entry which is preliminary data.</text>
</comment>
<evidence type="ECO:0000256" key="5">
    <source>
        <dbReference type="ARBA" id="ARBA00038359"/>
    </source>
</evidence>
<dbReference type="InterPro" id="IPR052337">
    <property type="entry name" value="SAT4-like"/>
</dbReference>
<keyword evidence="10" id="KW-1185">Reference proteome</keyword>